<dbReference type="Pfam" id="PF14183">
    <property type="entry name" value="YwpF"/>
    <property type="match status" value="1"/>
</dbReference>
<protein>
    <recommendedName>
        <fullName evidence="3">YwpF-like protein</fullName>
    </recommendedName>
</protein>
<dbReference type="Proteomes" id="UP001225646">
    <property type="component" value="Unassembled WGS sequence"/>
</dbReference>
<evidence type="ECO:0000313" key="1">
    <source>
        <dbReference type="EMBL" id="MDQ0162585.1"/>
    </source>
</evidence>
<dbReference type="EMBL" id="JAUSTR010000005">
    <property type="protein sequence ID" value="MDQ0162585.1"/>
    <property type="molecule type" value="Genomic_DNA"/>
</dbReference>
<organism evidence="1 2">
    <name type="scientific">Aeribacillus alveayuensis</name>
    <dbReference type="NCBI Taxonomy" id="279215"/>
    <lineage>
        <taxon>Bacteria</taxon>
        <taxon>Bacillati</taxon>
        <taxon>Bacillota</taxon>
        <taxon>Bacilli</taxon>
        <taxon>Bacillales</taxon>
        <taxon>Bacillaceae</taxon>
        <taxon>Aeribacillus</taxon>
    </lineage>
</organism>
<name>A0ABT9VPF6_9BACI</name>
<proteinExistence type="predicted"/>
<sequence>MKTFKLVGLKIERKDREGRIEELPLADGLIINKEDGENSWLIEALLSKRYRYYFEHVLQNKAELRLFVTITKKNNTPAQIIAKVRSIMTLEEHISVLLEGRMFTLRSAKVDAEKILHDLVAKGLTGKELLDSFKKKMYRQPD</sequence>
<evidence type="ECO:0000313" key="2">
    <source>
        <dbReference type="Proteomes" id="UP001225646"/>
    </source>
</evidence>
<evidence type="ECO:0008006" key="3">
    <source>
        <dbReference type="Google" id="ProtNLM"/>
    </source>
</evidence>
<dbReference type="RefSeq" id="WP_419151977.1">
    <property type="nucleotide sequence ID" value="NZ_JAUSTR010000005.1"/>
</dbReference>
<reference evidence="1 2" key="1">
    <citation type="submission" date="2023-07" db="EMBL/GenBank/DDBJ databases">
        <title>Genomic Encyclopedia of Type Strains, Phase IV (KMG-IV): sequencing the most valuable type-strain genomes for metagenomic binning, comparative biology and taxonomic classification.</title>
        <authorList>
            <person name="Goeker M."/>
        </authorList>
    </citation>
    <scope>NUCLEOTIDE SEQUENCE [LARGE SCALE GENOMIC DNA]</scope>
    <source>
        <strain evidence="1 2">DSM 19092</strain>
    </source>
</reference>
<accession>A0ABT9VPF6</accession>
<comment type="caution">
    <text evidence="1">The sequence shown here is derived from an EMBL/GenBank/DDBJ whole genome shotgun (WGS) entry which is preliminary data.</text>
</comment>
<dbReference type="InterPro" id="IPR025573">
    <property type="entry name" value="YwpF"/>
</dbReference>
<keyword evidence="2" id="KW-1185">Reference proteome</keyword>
<gene>
    <name evidence="1" type="ORF">J2S06_001662</name>
</gene>